<name>A0A9P6FF92_9FUNG</name>
<comment type="caution">
    <text evidence="1">The sequence shown here is derived from an EMBL/GenBank/DDBJ whole genome shotgun (WGS) entry which is preliminary data.</text>
</comment>
<sequence length="83" mass="9719">MSSGVEAGFWSHHGIENQIEFPGEYPVFSSPNDNLYCLWFCNTWDYTHENGWERMDRSGTLWENKEYSTGYRHGSGFAENWAT</sequence>
<evidence type="ECO:0000313" key="1">
    <source>
        <dbReference type="EMBL" id="KAF9549428.1"/>
    </source>
</evidence>
<gene>
    <name evidence="1" type="ORF">EC957_003817</name>
</gene>
<keyword evidence="2" id="KW-1185">Reference proteome</keyword>
<dbReference type="EMBL" id="JAAAXW010000019">
    <property type="protein sequence ID" value="KAF9549428.1"/>
    <property type="molecule type" value="Genomic_DNA"/>
</dbReference>
<evidence type="ECO:0000313" key="2">
    <source>
        <dbReference type="Proteomes" id="UP000723463"/>
    </source>
</evidence>
<organism evidence="1 2">
    <name type="scientific">Mortierella hygrophila</name>
    <dbReference type="NCBI Taxonomy" id="979708"/>
    <lineage>
        <taxon>Eukaryota</taxon>
        <taxon>Fungi</taxon>
        <taxon>Fungi incertae sedis</taxon>
        <taxon>Mucoromycota</taxon>
        <taxon>Mortierellomycotina</taxon>
        <taxon>Mortierellomycetes</taxon>
        <taxon>Mortierellales</taxon>
        <taxon>Mortierellaceae</taxon>
        <taxon>Mortierella</taxon>
    </lineage>
</organism>
<reference evidence="1" key="1">
    <citation type="journal article" date="2020" name="Fungal Divers.">
        <title>Resolving the Mortierellaceae phylogeny through synthesis of multi-gene phylogenetics and phylogenomics.</title>
        <authorList>
            <person name="Vandepol N."/>
            <person name="Liber J."/>
            <person name="Desiro A."/>
            <person name="Na H."/>
            <person name="Kennedy M."/>
            <person name="Barry K."/>
            <person name="Grigoriev I.V."/>
            <person name="Miller A.N."/>
            <person name="O'Donnell K."/>
            <person name="Stajich J.E."/>
            <person name="Bonito G."/>
        </authorList>
    </citation>
    <scope>NUCLEOTIDE SEQUENCE</scope>
    <source>
        <strain evidence="1">NRRL 2591</strain>
    </source>
</reference>
<dbReference type="Proteomes" id="UP000723463">
    <property type="component" value="Unassembled WGS sequence"/>
</dbReference>
<accession>A0A9P6FF92</accession>
<dbReference type="AlphaFoldDB" id="A0A9P6FF92"/>
<protein>
    <submittedName>
        <fullName evidence="1">Uncharacterized protein</fullName>
    </submittedName>
</protein>
<proteinExistence type="predicted"/>